<dbReference type="Proteomes" id="UP000733379">
    <property type="component" value="Unassembled WGS sequence"/>
</dbReference>
<evidence type="ECO:0000313" key="3">
    <source>
        <dbReference type="Proteomes" id="UP000733379"/>
    </source>
</evidence>
<feature type="signal peptide" evidence="1">
    <location>
        <begin position="1"/>
        <end position="18"/>
    </location>
</feature>
<protein>
    <recommendedName>
        <fullName evidence="4">Spore-associated protein A</fullName>
    </recommendedName>
</protein>
<reference evidence="2 3" key="1">
    <citation type="submission" date="2021-06" db="EMBL/GenBank/DDBJ databases">
        <title>Actinomycetes sequencing.</title>
        <authorList>
            <person name="Shan Q."/>
        </authorList>
    </citation>
    <scope>NUCLEOTIDE SEQUENCE [LARGE SCALE GENOMIC DNA]</scope>
    <source>
        <strain evidence="2 3">NEAU-G5</strain>
    </source>
</reference>
<evidence type="ECO:0008006" key="4">
    <source>
        <dbReference type="Google" id="ProtNLM"/>
    </source>
</evidence>
<keyword evidence="3" id="KW-1185">Reference proteome</keyword>
<evidence type="ECO:0000313" key="2">
    <source>
        <dbReference type="EMBL" id="MBU3061840.1"/>
    </source>
</evidence>
<gene>
    <name evidence="2" type="ORF">KO481_09920</name>
</gene>
<organism evidence="2 3">
    <name type="scientific">Nocardia albiluteola</name>
    <dbReference type="NCBI Taxonomy" id="2842303"/>
    <lineage>
        <taxon>Bacteria</taxon>
        <taxon>Bacillati</taxon>
        <taxon>Actinomycetota</taxon>
        <taxon>Actinomycetes</taxon>
        <taxon>Mycobacteriales</taxon>
        <taxon>Nocardiaceae</taxon>
        <taxon>Nocardia</taxon>
    </lineage>
</organism>
<accession>A0ABS6AXZ1</accession>
<feature type="chain" id="PRO_5045443992" description="Spore-associated protein A" evidence="1">
    <location>
        <begin position="19"/>
        <end position="140"/>
    </location>
</feature>
<keyword evidence="1" id="KW-0732">Signal</keyword>
<name>A0ABS6AXZ1_9NOCA</name>
<evidence type="ECO:0000256" key="1">
    <source>
        <dbReference type="SAM" id="SignalP"/>
    </source>
</evidence>
<sequence>MNSIRAIAAAALSLTAFAGGAVALGSGTASAASYNGACGAGYAVIDHQDLLGGTTFLTYNNGNGTNCVVTVRDQPGAPINVMAGIGLDMNHMQEDNGNYTTYAGPKYQYAPHTCISWEGRIQPPPPYQGGNFFLKGGHCQ</sequence>
<proteinExistence type="predicted"/>
<comment type="caution">
    <text evidence="2">The sequence shown here is derived from an EMBL/GenBank/DDBJ whole genome shotgun (WGS) entry which is preliminary data.</text>
</comment>
<dbReference type="EMBL" id="JAHKNI010000003">
    <property type="protein sequence ID" value="MBU3061840.1"/>
    <property type="molecule type" value="Genomic_DNA"/>
</dbReference>
<dbReference type="RefSeq" id="WP_215916769.1">
    <property type="nucleotide sequence ID" value="NZ_JAHKNI010000003.1"/>
</dbReference>